<evidence type="ECO:0000256" key="1">
    <source>
        <dbReference type="SAM" id="MobiDB-lite"/>
    </source>
</evidence>
<gene>
    <name evidence="2" type="ORF">E2C01_091387</name>
</gene>
<dbReference type="Proteomes" id="UP000324222">
    <property type="component" value="Unassembled WGS sequence"/>
</dbReference>
<protein>
    <submittedName>
        <fullName evidence="2">Uncharacterized protein</fullName>
    </submittedName>
</protein>
<reference evidence="2 3" key="1">
    <citation type="submission" date="2019-05" db="EMBL/GenBank/DDBJ databases">
        <title>Another draft genome of Portunus trituberculatus and its Hox gene families provides insights of decapod evolution.</title>
        <authorList>
            <person name="Jeong J.-H."/>
            <person name="Song I."/>
            <person name="Kim S."/>
            <person name="Choi T."/>
            <person name="Kim D."/>
            <person name="Ryu S."/>
            <person name="Kim W."/>
        </authorList>
    </citation>
    <scope>NUCLEOTIDE SEQUENCE [LARGE SCALE GENOMIC DNA]</scope>
    <source>
        <tissue evidence="2">Muscle</tissue>
    </source>
</reference>
<dbReference type="AlphaFoldDB" id="A0A5B7JNF5"/>
<dbReference type="EMBL" id="VSRR010104796">
    <property type="protein sequence ID" value="MPC96145.1"/>
    <property type="molecule type" value="Genomic_DNA"/>
</dbReference>
<name>A0A5B7JNF5_PORTR</name>
<keyword evidence="3" id="KW-1185">Reference proteome</keyword>
<feature type="compositionally biased region" description="Polar residues" evidence="1">
    <location>
        <begin position="28"/>
        <end position="40"/>
    </location>
</feature>
<comment type="caution">
    <text evidence="2">The sequence shown here is derived from an EMBL/GenBank/DDBJ whole genome shotgun (WGS) entry which is preliminary data.</text>
</comment>
<sequence>MLLSSGVASPHRDKSTWKADTRELLSHASYSSQHPAWPQNTHTHTHTGGGRPSPTTLLQPPVPAPRAVFHVAQAHITP</sequence>
<accession>A0A5B7JNF5</accession>
<feature type="region of interest" description="Disordered" evidence="1">
    <location>
        <begin position="27"/>
        <end position="62"/>
    </location>
</feature>
<proteinExistence type="predicted"/>
<evidence type="ECO:0000313" key="2">
    <source>
        <dbReference type="EMBL" id="MPC96145.1"/>
    </source>
</evidence>
<organism evidence="2 3">
    <name type="scientific">Portunus trituberculatus</name>
    <name type="common">Swimming crab</name>
    <name type="synonym">Neptunus trituberculatus</name>
    <dbReference type="NCBI Taxonomy" id="210409"/>
    <lineage>
        <taxon>Eukaryota</taxon>
        <taxon>Metazoa</taxon>
        <taxon>Ecdysozoa</taxon>
        <taxon>Arthropoda</taxon>
        <taxon>Crustacea</taxon>
        <taxon>Multicrustacea</taxon>
        <taxon>Malacostraca</taxon>
        <taxon>Eumalacostraca</taxon>
        <taxon>Eucarida</taxon>
        <taxon>Decapoda</taxon>
        <taxon>Pleocyemata</taxon>
        <taxon>Brachyura</taxon>
        <taxon>Eubrachyura</taxon>
        <taxon>Portunoidea</taxon>
        <taxon>Portunidae</taxon>
        <taxon>Portuninae</taxon>
        <taxon>Portunus</taxon>
    </lineage>
</organism>
<evidence type="ECO:0000313" key="3">
    <source>
        <dbReference type="Proteomes" id="UP000324222"/>
    </source>
</evidence>